<gene>
    <name evidence="2" type="ORF">D7D52_08380</name>
</gene>
<reference evidence="2 3" key="1">
    <citation type="submission" date="2018-09" db="EMBL/GenBank/DDBJ databases">
        <title>Nocardia yunnanensis sp. nov., an actinomycete isolated from a soil sample.</title>
        <authorList>
            <person name="Zhang J."/>
        </authorList>
    </citation>
    <scope>NUCLEOTIDE SEQUENCE [LARGE SCALE GENOMIC DNA]</scope>
    <source>
        <strain evidence="2 3">CFHS0054</strain>
    </source>
</reference>
<sequence length="118" mass="12594">MRRARVRHGRHRRLPPALVFGHVALALTTAAAWTTFVVVGGQGLATTAVALLATTAILGVTMFIRWIPTYRSLTAAGGPGAAHRAPHERNLPLRVVLTHGCFALLTATLASIVLLTER</sequence>
<accession>A0A386Z8D0</accession>
<proteinExistence type="predicted"/>
<dbReference type="OrthoDB" id="4559777at2"/>
<keyword evidence="1" id="KW-0472">Membrane</keyword>
<evidence type="ECO:0000313" key="2">
    <source>
        <dbReference type="EMBL" id="AYF73878.1"/>
    </source>
</evidence>
<keyword evidence="1" id="KW-1133">Transmembrane helix</keyword>
<keyword evidence="3" id="KW-1185">Reference proteome</keyword>
<name>A0A386Z8D0_9NOCA</name>
<dbReference type="KEGG" id="nyu:D7D52_08380"/>
<feature type="transmembrane region" description="Helical" evidence="1">
    <location>
        <begin position="42"/>
        <end position="64"/>
    </location>
</feature>
<organism evidence="2 3">
    <name type="scientific">Nocardia yunnanensis</name>
    <dbReference type="NCBI Taxonomy" id="2382165"/>
    <lineage>
        <taxon>Bacteria</taxon>
        <taxon>Bacillati</taxon>
        <taxon>Actinomycetota</taxon>
        <taxon>Actinomycetes</taxon>
        <taxon>Mycobacteriales</taxon>
        <taxon>Nocardiaceae</taxon>
        <taxon>Nocardia</taxon>
    </lineage>
</organism>
<evidence type="ECO:0000313" key="3">
    <source>
        <dbReference type="Proteomes" id="UP000267164"/>
    </source>
</evidence>
<dbReference type="EMBL" id="CP032568">
    <property type="protein sequence ID" value="AYF73878.1"/>
    <property type="molecule type" value="Genomic_DNA"/>
</dbReference>
<keyword evidence="1" id="KW-0812">Transmembrane</keyword>
<dbReference type="Proteomes" id="UP000267164">
    <property type="component" value="Chromosome"/>
</dbReference>
<feature type="transmembrane region" description="Helical" evidence="1">
    <location>
        <begin position="93"/>
        <end position="115"/>
    </location>
</feature>
<dbReference type="AlphaFoldDB" id="A0A386Z8D0"/>
<protein>
    <submittedName>
        <fullName evidence="2">Uncharacterized protein</fullName>
    </submittedName>
</protein>
<evidence type="ECO:0000256" key="1">
    <source>
        <dbReference type="SAM" id="Phobius"/>
    </source>
</evidence>